<dbReference type="EMBL" id="ML996083">
    <property type="protein sequence ID" value="KAF2154816.1"/>
    <property type="molecule type" value="Genomic_DNA"/>
</dbReference>
<sequence length="121" mass="13498">MESIPRNTPALLAKIDQLRNSLIKRFENLIELAAIEKSDRNTTALHEFQSQVETAGLIRATEDVLSLIRQMQELWLYGQLNTLEVSDAQERVDAQAAEVANLLQKLTDLEHGADTEAQVAG</sequence>
<evidence type="ECO:0000313" key="7">
    <source>
        <dbReference type="Proteomes" id="UP000799439"/>
    </source>
</evidence>
<proteinExistence type="inferred from homology"/>
<keyword evidence="5" id="KW-0539">Nucleus</keyword>
<comment type="caution">
    <text evidence="6">The sequence shown here is derived from an EMBL/GenBank/DDBJ whole genome shotgun (WGS) entry which is preliminary data.</text>
</comment>
<dbReference type="PANTHER" id="PTHR12434:SF6">
    <property type="entry name" value="MEDIATOR OF RNA POLYMERASE II TRANSCRIPTION SUBUNIT 22"/>
    <property type="match status" value="1"/>
</dbReference>
<dbReference type="GO" id="GO:0003712">
    <property type="term" value="F:transcription coregulator activity"/>
    <property type="evidence" value="ECO:0007669"/>
    <property type="project" value="InterPro"/>
</dbReference>
<organism evidence="6 7">
    <name type="scientific">Myriangium duriaei CBS 260.36</name>
    <dbReference type="NCBI Taxonomy" id="1168546"/>
    <lineage>
        <taxon>Eukaryota</taxon>
        <taxon>Fungi</taxon>
        <taxon>Dikarya</taxon>
        <taxon>Ascomycota</taxon>
        <taxon>Pezizomycotina</taxon>
        <taxon>Dothideomycetes</taxon>
        <taxon>Dothideomycetidae</taxon>
        <taxon>Myriangiales</taxon>
        <taxon>Myriangiaceae</taxon>
        <taxon>Myriangium</taxon>
    </lineage>
</organism>
<evidence type="ECO:0000256" key="1">
    <source>
        <dbReference type="ARBA" id="ARBA00004123"/>
    </source>
</evidence>
<dbReference type="GO" id="GO:0016592">
    <property type="term" value="C:mediator complex"/>
    <property type="evidence" value="ECO:0007669"/>
    <property type="project" value="InterPro"/>
</dbReference>
<protein>
    <submittedName>
        <fullName evidence="6">Uncharacterized protein</fullName>
    </submittedName>
</protein>
<name>A0A9P4J494_9PEZI</name>
<dbReference type="AlphaFoldDB" id="A0A9P4J494"/>
<dbReference type="OrthoDB" id="203279at2759"/>
<keyword evidence="4" id="KW-0804">Transcription</keyword>
<dbReference type="InterPro" id="IPR009332">
    <property type="entry name" value="Med22"/>
</dbReference>
<dbReference type="PANTHER" id="PTHR12434">
    <property type="entry name" value="MEDIATOR OF RNA POLYMERASE II TRANSCRIPTION SUBUNIT 22"/>
    <property type="match status" value="1"/>
</dbReference>
<evidence type="ECO:0000256" key="2">
    <source>
        <dbReference type="ARBA" id="ARBA00005942"/>
    </source>
</evidence>
<evidence type="ECO:0000256" key="5">
    <source>
        <dbReference type="ARBA" id="ARBA00023242"/>
    </source>
</evidence>
<comment type="similarity">
    <text evidence="2">Belongs to the Mediator complex subunit 22 family.</text>
</comment>
<accession>A0A9P4J494</accession>
<dbReference type="Gene3D" id="6.10.280.160">
    <property type="entry name" value="Mediator of RNA polymerase II transcription subunit 22"/>
    <property type="match status" value="1"/>
</dbReference>
<dbReference type="GO" id="GO:0006357">
    <property type="term" value="P:regulation of transcription by RNA polymerase II"/>
    <property type="evidence" value="ECO:0007669"/>
    <property type="project" value="InterPro"/>
</dbReference>
<keyword evidence="3" id="KW-0805">Transcription regulation</keyword>
<gene>
    <name evidence="6" type="ORF">K461DRAFT_275976</name>
</gene>
<evidence type="ECO:0000256" key="4">
    <source>
        <dbReference type="ARBA" id="ARBA00023163"/>
    </source>
</evidence>
<reference evidence="6" key="1">
    <citation type="journal article" date="2020" name="Stud. Mycol.">
        <title>101 Dothideomycetes genomes: a test case for predicting lifestyles and emergence of pathogens.</title>
        <authorList>
            <person name="Haridas S."/>
            <person name="Albert R."/>
            <person name="Binder M."/>
            <person name="Bloem J."/>
            <person name="Labutti K."/>
            <person name="Salamov A."/>
            <person name="Andreopoulos B."/>
            <person name="Baker S."/>
            <person name="Barry K."/>
            <person name="Bills G."/>
            <person name="Bluhm B."/>
            <person name="Cannon C."/>
            <person name="Castanera R."/>
            <person name="Culley D."/>
            <person name="Daum C."/>
            <person name="Ezra D."/>
            <person name="Gonzalez J."/>
            <person name="Henrissat B."/>
            <person name="Kuo A."/>
            <person name="Liang C."/>
            <person name="Lipzen A."/>
            <person name="Lutzoni F."/>
            <person name="Magnuson J."/>
            <person name="Mondo S."/>
            <person name="Nolan M."/>
            <person name="Ohm R."/>
            <person name="Pangilinan J."/>
            <person name="Park H.-J."/>
            <person name="Ramirez L."/>
            <person name="Alfaro M."/>
            <person name="Sun H."/>
            <person name="Tritt A."/>
            <person name="Yoshinaga Y."/>
            <person name="Zwiers L.-H."/>
            <person name="Turgeon B."/>
            <person name="Goodwin S."/>
            <person name="Spatafora J."/>
            <person name="Crous P."/>
            <person name="Grigoriev I."/>
        </authorList>
    </citation>
    <scope>NUCLEOTIDE SEQUENCE</scope>
    <source>
        <strain evidence="6">CBS 260.36</strain>
    </source>
</reference>
<dbReference type="Pfam" id="PF06179">
    <property type="entry name" value="Med22"/>
    <property type="match status" value="1"/>
</dbReference>
<keyword evidence="7" id="KW-1185">Reference proteome</keyword>
<evidence type="ECO:0000256" key="3">
    <source>
        <dbReference type="ARBA" id="ARBA00023015"/>
    </source>
</evidence>
<evidence type="ECO:0000313" key="6">
    <source>
        <dbReference type="EMBL" id="KAF2154816.1"/>
    </source>
</evidence>
<dbReference type="Proteomes" id="UP000799439">
    <property type="component" value="Unassembled WGS sequence"/>
</dbReference>
<comment type="subcellular location">
    <subcellularLocation>
        <location evidence="1">Nucleus</location>
    </subcellularLocation>
</comment>